<dbReference type="GO" id="GO:0050660">
    <property type="term" value="F:flavin adenine dinucleotide binding"/>
    <property type="evidence" value="ECO:0007669"/>
    <property type="project" value="InterPro"/>
</dbReference>
<dbReference type="AlphaFoldDB" id="M9NZE5"/>
<evidence type="ECO:0000259" key="4">
    <source>
        <dbReference type="Pfam" id="PF00766"/>
    </source>
</evidence>
<dbReference type="EMBL" id="QIBZ01000017">
    <property type="protein sequence ID" value="RNM33397.1"/>
    <property type="molecule type" value="Genomic_DNA"/>
</dbReference>
<dbReference type="Pfam" id="PF00766">
    <property type="entry name" value="ETF_alpha"/>
    <property type="match status" value="1"/>
</dbReference>
<dbReference type="SUPFAM" id="SSF52402">
    <property type="entry name" value="Adenine nucleotide alpha hydrolases-like"/>
    <property type="match status" value="1"/>
</dbReference>
<evidence type="ECO:0000313" key="8">
    <source>
        <dbReference type="Proteomes" id="UP000271472"/>
    </source>
</evidence>
<organism evidence="6">
    <name type="scientific">Slackia isoflavoniconvertens</name>
    <dbReference type="NCBI Taxonomy" id="572010"/>
    <lineage>
        <taxon>Bacteria</taxon>
        <taxon>Bacillati</taxon>
        <taxon>Actinomycetota</taxon>
        <taxon>Coriobacteriia</taxon>
        <taxon>Eggerthellales</taxon>
        <taxon>Eggerthellaceae</taxon>
        <taxon>Slackia</taxon>
    </lineage>
</organism>
<sequence length="302" mass="30884">MSSVWAIITDEMSAAAVAGVALRSGTPTKALVFGSSGLAGRVAGFGVESVTWYDADKTLPEAMAGTIAKRAEQEKPVAIVASDSATSRALLGPVAVVLGAAVTGKVIAVKVDGDAATVERLVADSEAVDVLAAPGSVVCTIADGVDEAEASEPVVVSEGAFDEDARMKVLSTNAEGEGGAGLQQAERVVGVGLGIGAKENLALIDELAGIMGAEVACTLPLCDNYHWFEHNRVVGTSTQKISPRLYLSFGSSGAPQHMTGVRASKVIAAVNNDPEASIFRECTYGIVGDVQKILPAFIQALK</sequence>
<dbReference type="OrthoDB" id="9770286at2"/>
<evidence type="ECO:0000313" key="6">
    <source>
        <dbReference type="EMBL" id="AFV15449.1"/>
    </source>
</evidence>
<dbReference type="SUPFAM" id="SSF52467">
    <property type="entry name" value="DHS-like NAD/FAD-binding domain"/>
    <property type="match status" value="1"/>
</dbReference>
<reference evidence="6" key="2">
    <citation type="journal article" date="2013" name="Appl. Environ. Microbiol.">
        <title>Identification and Expression of Genes Involved in the Conversion of Daidzein and Genistein by the Equol-Forming Bacterium Slackia isoflavoniconvertens.</title>
        <authorList>
            <person name="Schroder C."/>
            <person name="Matthies A."/>
            <person name="Engst W."/>
            <person name="Blaut M."/>
            <person name="Braune A."/>
        </authorList>
    </citation>
    <scope>NUCLEOTIDE SEQUENCE</scope>
    <source>
        <strain evidence="6">HE8</strain>
    </source>
</reference>
<reference evidence="8" key="3">
    <citation type="submission" date="2018-05" db="EMBL/GenBank/DDBJ databases">
        <title>Genome Sequencing of selected type strains of the family Eggerthellaceae.</title>
        <authorList>
            <person name="Danylec N."/>
            <person name="Stoll D.A."/>
            <person name="Doetsch A."/>
            <person name="Huch M."/>
        </authorList>
    </citation>
    <scope>NUCLEOTIDE SEQUENCE [LARGE SCALE GENOMIC DNA]</scope>
    <source>
        <strain evidence="8">DSM 22006</strain>
    </source>
</reference>
<dbReference type="Proteomes" id="UP000271472">
    <property type="component" value="Unassembled WGS sequence"/>
</dbReference>
<dbReference type="Gene3D" id="3.40.50.1220">
    <property type="entry name" value="TPP-binding domain"/>
    <property type="match status" value="1"/>
</dbReference>
<dbReference type="PANTHER" id="PTHR43153:SF1">
    <property type="entry name" value="ELECTRON TRANSFER FLAVOPROTEIN SUBUNIT ALPHA, MITOCHONDRIAL"/>
    <property type="match status" value="1"/>
</dbReference>
<proteinExistence type="inferred from homology"/>
<evidence type="ECO:0000256" key="3">
    <source>
        <dbReference type="ARBA" id="ARBA00025649"/>
    </source>
</evidence>
<gene>
    <name evidence="6" type="primary">ifcC</name>
    <name evidence="7" type="ORF">DMP05_08490</name>
</gene>
<feature type="domain" description="Electron transfer flavoprotein alpha/beta-subunit N-terminal" evidence="5">
    <location>
        <begin position="15"/>
        <end position="150"/>
    </location>
</feature>
<dbReference type="SMR" id="M9NZE5"/>
<dbReference type="GeneID" id="98663272"/>
<evidence type="ECO:0000256" key="1">
    <source>
        <dbReference type="ARBA" id="ARBA00005817"/>
    </source>
</evidence>
<name>M9NZE5_9ACTN</name>
<dbReference type="GO" id="GO:0009055">
    <property type="term" value="F:electron transfer activity"/>
    <property type="evidence" value="ECO:0007669"/>
    <property type="project" value="InterPro"/>
</dbReference>
<protein>
    <submittedName>
        <fullName evidence="6">Putative electron transfer flavoprotein alpha-subunit</fullName>
    </submittedName>
</protein>
<comment type="subunit">
    <text evidence="2">Heterodimer of an alpha and a beta subunit.</text>
</comment>
<evidence type="ECO:0000313" key="7">
    <source>
        <dbReference type="EMBL" id="RNM33397.1"/>
    </source>
</evidence>
<dbReference type="InterPro" id="IPR029035">
    <property type="entry name" value="DHS-like_NAD/FAD-binding_dom"/>
</dbReference>
<evidence type="ECO:0000256" key="2">
    <source>
        <dbReference type="ARBA" id="ARBA00011355"/>
    </source>
</evidence>
<dbReference type="RefSeq" id="WP_123220038.1">
    <property type="nucleotide sequence ID" value="NZ_JACHYQ010000003.1"/>
</dbReference>
<dbReference type="PANTHER" id="PTHR43153">
    <property type="entry name" value="ELECTRON TRANSFER FLAVOPROTEIN ALPHA"/>
    <property type="match status" value="1"/>
</dbReference>
<accession>M9NZE5</accession>
<feature type="domain" description="Electron transfer flavoprotein alpha subunit C-terminal" evidence="4">
    <location>
        <begin position="182"/>
        <end position="262"/>
    </location>
</feature>
<dbReference type="EMBL" id="JQ358709">
    <property type="protein sequence ID" value="AFV15449.1"/>
    <property type="molecule type" value="Genomic_DNA"/>
</dbReference>
<dbReference type="Pfam" id="PF01012">
    <property type="entry name" value="ETF"/>
    <property type="match status" value="1"/>
</dbReference>
<dbReference type="InterPro" id="IPR001308">
    <property type="entry name" value="ETF_a/FixB"/>
</dbReference>
<evidence type="ECO:0000259" key="5">
    <source>
        <dbReference type="Pfam" id="PF01012"/>
    </source>
</evidence>
<comment type="similarity">
    <text evidence="1">Belongs to the ETF alpha-subunit/FixB family.</text>
</comment>
<reference evidence="6" key="1">
    <citation type="submission" date="2012-01" db="EMBL/GenBank/DDBJ databases">
        <authorList>
            <person name="Schroeder C."/>
            <person name="Matthies A."/>
            <person name="Engst W."/>
            <person name="Blaut M."/>
            <person name="Braune A."/>
        </authorList>
    </citation>
    <scope>NUCLEOTIDE SEQUENCE</scope>
    <source>
        <strain evidence="6">HE8</strain>
    </source>
</reference>
<reference evidence="7" key="4">
    <citation type="journal article" date="2019" name="Microbiol. Resour. Announc.">
        <title>Draft Genome Sequences of Type Strains of Gordonibacter faecihominis, Paraeggerthella hongkongensis, Parvibacter caecicola,Slackia equolifaciens, Slackia faecicanis, and Slackia isoflavoniconvertens.</title>
        <authorList>
            <person name="Danylec N."/>
            <person name="Stoll D.A."/>
            <person name="Dotsch A."/>
            <person name="Huch M."/>
        </authorList>
    </citation>
    <scope>NUCLEOTIDE SEQUENCE</scope>
    <source>
        <strain evidence="7">DSM 22006</strain>
    </source>
</reference>
<comment type="function">
    <text evidence="3">The electron transfer flavoprotein serves as a specific electron acceptor for other dehydrogenases. It transfers the electrons to the main respiratory chain via ETF-ubiquinone oxidoreductase (ETF dehydrogenase).</text>
</comment>
<dbReference type="GO" id="GO:0033539">
    <property type="term" value="P:fatty acid beta-oxidation using acyl-CoA dehydrogenase"/>
    <property type="evidence" value="ECO:0007669"/>
    <property type="project" value="TreeGrafter"/>
</dbReference>
<dbReference type="InterPro" id="IPR014730">
    <property type="entry name" value="ETF_a/b_N"/>
</dbReference>
<keyword evidence="8" id="KW-1185">Reference proteome</keyword>
<dbReference type="InterPro" id="IPR014731">
    <property type="entry name" value="ETF_asu_C"/>
</dbReference>
<dbReference type="InterPro" id="IPR014729">
    <property type="entry name" value="Rossmann-like_a/b/a_fold"/>
</dbReference>
<dbReference type="Gene3D" id="3.40.50.620">
    <property type="entry name" value="HUPs"/>
    <property type="match status" value="1"/>
</dbReference>